<name>A0A2W7MBP1_9BACI</name>
<sequence length="258" mass="30749">MKVLDVLNKDEIVQLRQFRLTTEEKSSELSIPLNDLLDENILLKYLEEVGLQIGSPNLKVTASIFVKRYAFLAVIYLYGISAWNKKINISFNNISFQTEEFDEKWLPKFYFHSTELEKAEDNRYEWREKAFKVFFSENIHILIAQLSKSTMQSKRILWENIAIYLFWLYESVLQKLDDEGLRNRAREDFHYLVYEAPGSLFGNYHVNPIKRYHNNKEYNEHLEELRVRTTCCFSYLLEGVTNRCKTCPQICNVKRRGK</sequence>
<protein>
    <submittedName>
        <fullName evidence="1">Ferric iron reductase protein FhuF</fullName>
    </submittedName>
</protein>
<accession>A0A2W7MBP1</accession>
<comment type="caution">
    <text evidence="1">The sequence shown here is derived from an EMBL/GenBank/DDBJ whole genome shotgun (WGS) entry which is preliminary data.</text>
</comment>
<reference evidence="1 2" key="1">
    <citation type="submission" date="2018-06" db="EMBL/GenBank/DDBJ databases">
        <title>Genomic Encyclopedia of Type Strains, Phase IV (KMG-IV): sequencing the most valuable type-strain genomes for metagenomic binning, comparative biology and taxonomic classification.</title>
        <authorList>
            <person name="Goeker M."/>
        </authorList>
    </citation>
    <scope>NUCLEOTIDE SEQUENCE [LARGE SCALE GENOMIC DNA]</scope>
    <source>
        <strain evidence="1 2">DSM 5</strain>
    </source>
</reference>
<dbReference type="AlphaFoldDB" id="A0A2W7MBP1"/>
<organism evidence="1 2">
    <name type="scientific">Psychrobacillus insolitus</name>
    <dbReference type="NCBI Taxonomy" id="1461"/>
    <lineage>
        <taxon>Bacteria</taxon>
        <taxon>Bacillati</taxon>
        <taxon>Bacillota</taxon>
        <taxon>Bacilli</taxon>
        <taxon>Bacillales</taxon>
        <taxon>Bacillaceae</taxon>
        <taxon>Psychrobacillus</taxon>
    </lineage>
</organism>
<keyword evidence="2" id="KW-1185">Reference proteome</keyword>
<proteinExistence type="predicted"/>
<dbReference type="EMBL" id="QKZI01000009">
    <property type="protein sequence ID" value="PZX02907.1"/>
    <property type="molecule type" value="Genomic_DNA"/>
</dbReference>
<dbReference type="GO" id="GO:0051537">
    <property type="term" value="F:2 iron, 2 sulfur cluster binding"/>
    <property type="evidence" value="ECO:0007669"/>
    <property type="project" value="InterPro"/>
</dbReference>
<evidence type="ECO:0000313" key="2">
    <source>
        <dbReference type="Proteomes" id="UP000248646"/>
    </source>
</evidence>
<evidence type="ECO:0000313" key="1">
    <source>
        <dbReference type="EMBL" id="PZX02907.1"/>
    </source>
</evidence>
<gene>
    <name evidence="1" type="ORF">C7437_10952</name>
</gene>
<dbReference type="Proteomes" id="UP000248646">
    <property type="component" value="Unassembled WGS sequence"/>
</dbReference>